<dbReference type="InterPro" id="IPR036871">
    <property type="entry name" value="PX_dom_sf"/>
</dbReference>
<dbReference type="InterPro" id="IPR036280">
    <property type="entry name" value="Multihaem_cyt_sf"/>
</dbReference>
<dbReference type="PROSITE" id="PS50195">
    <property type="entry name" value="PX"/>
    <property type="match status" value="1"/>
</dbReference>
<dbReference type="InterPro" id="IPR025258">
    <property type="entry name" value="RH_dom"/>
</dbReference>
<evidence type="ECO:0000313" key="7">
    <source>
        <dbReference type="EMBL" id="KAJ1692295.1"/>
    </source>
</evidence>
<accession>A0A9Q0HNR1</accession>
<dbReference type="PANTHER" id="PTHR12326:SF3">
    <property type="entry name" value="DIFFERENTIALLY EXPRESSED IN FDCP 8 HOMOLOG"/>
    <property type="match status" value="1"/>
</dbReference>
<evidence type="ECO:0000313" key="8">
    <source>
        <dbReference type="Proteomes" id="UP001151287"/>
    </source>
</evidence>
<evidence type="ECO:0000259" key="6">
    <source>
        <dbReference type="PROSITE" id="PS50195"/>
    </source>
</evidence>
<dbReference type="PANTHER" id="PTHR12326">
    <property type="entry name" value="PLECKSTRIN HOMOLOGY DOMAIN CONTAINING PROTEIN"/>
    <property type="match status" value="1"/>
</dbReference>
<organism evidence="7 8">
    <name type="scientific">Rhynchospora breviuscula</name>
    <dbReference type="NCBI Taxonomy" id="2022672"/>
    <lineage>
        <taxon>Eukaryota</taxon>
        <taxon>Viridiplantae</taxon>
        <taxon>Streptophyta</taxon>
        <taxon>Embryophyta</taxon>
        <taxon>Tracheophyta</taxon>
        <taxon>Spermatophyta</taxon>
        <taxon>Magnoliopsida</taxon>
        <taxon>Liliopsida</taxon>
        <taxon>Poales</taxon>
        <taxon>Cyperaceae</taxon>
        <taxon>Cyperoideae</taxon>
        <taxon>Rhynchosporeae</taxon>
        <taxon>Rhynchospora</taxon>
    </lineage>
</organism>
<keyword evidence="3" id="KW-0863">Zinc-finger</keyword>
<reference evidence="7" key="1">
    <citation type="journal article" date="2022" name="Cell">
        <title>Repeat-based holocentromeres influence genome architecture and karyotype evolution.</title>
        <authorList>
            <person name="Hofstatter P.G."/>
            <person name="Thangavel G."/>
            <person name="Lux T."/>
            <person name="Neumann P."/>
            <person name="Vondrak T."/>
            <person name="Novak P."/>
            <person name="Zhang M."/>
            <person name="Costa L."/>
            <person name="Castellani M."/>
            <person name="Scott A."/>
            <person name="Toegelov H."/>
            <person name="Fuchs J."/>
            <person name="Mata-Sucre Y."/>
            <person name="Dias Y."/>
            <person name="Vanzela A.L.L."/>
            <person name="Huettel B."/>
            <person name="Almeida C.C.S."/>
            <person name="Simkova H."/>
            <person name="Souza G."/>
            <person name="Pedrosa-Harand A."/>
            <person name="Macas J."/>
            <person name="Mayer K.F.X."/>
            <person name="Houben A."/>
            <person name="Marques A."/>
        </authorList>
    </citation>
    <scope>NUCLEOTIDE SEQUENCE</scope>
    <source>
        <strain evidence="7">RhyBre1mFocal</strain>
    </source>
</reference>
<dbReference type="SUPFAM" id="SSF48695">
    <property type="entry name" value="Multiheme cytochromes"/>
    <property type="match status" value="1"/>
</dbReference>
<feature type="compositionally biased region" description="Low complexity" evidence="5">
    <location>
        <begin position="10"/>
        <end position="22"/>
    </location>
</feature>
<evidence type="ECO:0000256" key="5">
    <source>
        <dbReference type="SAM" id="MobiDB-lite"/>
    </source>
</evidence>
<comment type="caution">
    <text evidence="7">The sequence shown here is derived from an EMBL/GenBank/DDBJ whole genome shotgun (WGS) entry which is preliminary data.</text>
</comment>
<feature type="domain" description="PX" evidence="6">
    <location>
        <begin position="376"/>
        <end position="496"/>
    </location>
</feature>
<dbReference type="GO" id="GO:0008270">
    <property type="term" value="F:zinc ion binding"/>
    <property type="evidence" value="ECO:0007669"/>
    <property type="project" value="UniProtKB-KW"/>
</dbReference>
<evidence type="ECO:0000256" key="1">
    <source>
        <dbReference type="ARBA" id="ARBA00022723"/>
    </source>
</evidence>
<dbReference type="OrthoDB" id="1918044at2759"/>
<protein>
    <recommendedName>
        <fullName evidence="6">PX domain-containing protein</fullName>
    </recommendedName>
</protein>
<dbReference type="GO" id="GO:0005768">
    <property type="term" value="C:endosome"/>
    <property type="evidence" value="ECO:0007669"/>
    <property type="project" value="UniProtKB-ARBA"/>
</dbReference>
<dbReference type="SMART" id="SM01175">
    <property type="entry name" value="DUF4206"/>
    <property type="match status" value="1"/>
</dbReference>
<dbReference type="GO" id="GO:0035091">
    <property type="term" value="F:phosphatidylinositol binding"/>
    <property type="evidence" value="ECO:0007669"/>
    <property type="project" value="InterPro"/>
</dbReference>
<gene>
    <name evidence="7" type="ORF">LUZ63_008993</name>
</gene>
<keyword evidence="1" id="KW-0479">Metal-binding</keyword>
<proteinExistence type="predicted"/>
<sequence length="841" mass="92350">MLSMEDDGEYPSPTSSPSASSIAYSSDLDRYCSANSLLERSSFSSSTGYHPADFFDDATFHSNSTLPSPTLRPSDSNAADDSISISADDDRSDQSDDASPRSDSLHGWNRNQNQNQNQNESPGVRSSSILMDSSVAFGSHDWDEFMLETADGSGQSAPVYLFPMESLHSKQQIKLSGAQPVCKEGEAKQELQQLSEAKGKESIYSQLESSSGKSGFNAGEKENHLSVAKDHESNGTNSSANIIEKREEGVKESEGLESFKQKCEGKEIEDGHPILATAAKDTESEIELKGIDQVNQNGGFDNSLDDMVLEMEDILLNSESHSPRSNTDNRYKNHATGLLALHSREGSSTASTSGADDSYGPIRNPESIDSVELIGAKQKKGDVSFGERLVGVKEYTVYIFKVRSGADCWQVERRYRDFYTLYRQLKALFTAHGLTLPLPWSHVESESKKVFGNSSPTVIADRSVLLQECLSSLISSRYSFGTPTPLLFFLSPGKTLDSSQISPHSSSKNLIPSDSMGKKISLVMEVRAHKSVRQLLELQHHTCAGCHRPLDSESTFLKGLAQTVGWSRNFRFCEYTGQLFCTACHMNDTAVIPGRVLHGWDFTLYPVSQLAKAYLESINDQPMLCVSAVNPFLFSKVPALLHIMGLRKKIAAMLPYITCPFRKSVEKGLGTRRYLLECNDFFALRDLVDLSKGVFAGFPVMVERLHKKIEEHITQQCLVCYDAGVPCAARNSCHDPFSLIFPFQETEAQKCSSCGSIYHADCFMMLNGCACKKTGVTNADKRVGPAHQSDGLVNRLSVPSSQSTSGFFSDIISKATSDKIWKPRNRSPVILMGSLPGGTSL</sequence>
<dbReference type="InterPro" id="IPR051366">
    <property type="entry name" value="DEF8"/>
</dbReference>
<keyword evidence="8" id="KW-1185">Reference proteome</keyword>
<feature type="compositionally biased region" description="Low complexity" evidence="5">
    <location>
        <begin position="109"/>
        <end position="119"/>
    </location>
</feature>
<feature type="region of interest" description="Disordered" evidence="5">
    <location>
        <begin position="1"/>
        <end position="22"/>
    </location>
</feature>
<feature type="compositionally biased region" description="Polar residues" evidence="5">
    <location>
        <begin position="203"/>
        <end position="214"/>
    </location>
</feature>
<feature type="compositionally biased region" description="Low complexity" evidence="5">
    <location>
        <begin position="346"/>
        <end position="358"/>
    </location>
</feature>
<dbReference type="InterPro" id="IPR001683">
    <property type="entry name" value="PX_dom"/>
</dbReference>
<feature type="compositionally biased region" description="Low complexity" evidence="5">
    <location>
        <begin position="73"/>
        <end position="86"/>
    </location>
</feature>
<dbReference type="CDD" id="cd06093">
    <property type="entry name" value="PX_domain"/>
    <property type="match status" value="1"/>
</dbReference>
<feature type="region of interest" description="Disordered" evidence="5">
    <location>
        <begin position="54"/>
        <end position="128"/>
    </location>
</feature>
<dbReference type="EMBL" id="JAMQYH010000003">
    <property type="protein sequence ID" value="KAJ1692295.1"/>
    <property type="molecule type" value="Genomic_DNA"/>
</dbReference>
<name>A0A9Q0HNR1_9POAL</name>
<evidence type="ECO:0000256" key="2">
    <source>
        <dbReference type="ARBA" id="ARBA00022737"/>
    </source>
</evidence>
<dbReference type="Pfam" id="PF00787">
    <property type="entry name" value="PX"/>
    <property type="match status" value="1"/>
</dbReference>
<dbReference type="Gene3D" id="3.30.1520.10">
    <property type="entry name" value="Phox-like domain"/>
    <property type="match status" value="1"/>
</dbReference>
<feature type="compositionally biased region" description="Basic and acidic residues" evidence="5">
    <location>
        <begin position="88"/>
        <end position="104"/>
    </location>
</feature>
<dbReference type="AlphaFoldDB" id="A0A9Q0HNR1"/>
<feature type="region of interest" description="Disordered" evidence="5">
    <location>
        <begin position="342"/>
        <end position="362"/>
    </location>
</feature>
<evidence type="ECO:0000256" key="4">
    <source>
        <dbReference type="ARBA" id="ARBA00022833"/>
    </source>
</evidence>
<dbReference type="Pfam" id="PF13901">
    <property type="entry name" value="RH_dom"/>
    <property type="match status" value="1"/>
</dbReference>
<dbReference type="Proteomes" id="UP001151287">
    <property type="component" value="Unassembled WGS sequence"/>
</dbReference>
<evidence type="ECO:0000256" key="3">
    <source>
        <dbReference type="ARBA" id="ARBA00022771"/>
    </source>
</evidence>
<feature type="region of interest" description="Disordered" evidence="5">
    <location>
        <begin position="195"/>
        <end position="219"/>
    </location>
</feature>
<keyword evidence="4" id="KW-0862">Zinc</keyword>
<dbReference type="GO" id="GO:0016020">
    <property type="term" value="C:membrane"/>
    <property type="evidence" value="ECO:0007669"/>
    <property type="project" value="UniProtKB-ARBA"/>
</dbReference>
<keyword evidence="2" id="KW-0677">Repeat</keyword>
<dbReference type="SUPFAM" id="SSF64268">
    <property type="entry name" value="PX domain"/>
    <property type="match status" value="1"/>
</dbReference>